<evidence type="ECO:0000259" key="8">
    <source>
        <dbReference type="PROSITE" id="PS51747"/>
    </source>
</evidence>
<evidence type="ECO:0000256" key="2">
    <source>
        <dbReference type="ARBA" id="ARBA00006576"/>
    </source>
</evidence>
<feature type="region of interest" description="Disordered" evidence="6">
    <location>
        <begin position="384"/>
        <end position="404"/>
    </location>
</feature>
<dbReference type="InterPro" id="IPR012677">
    <property type="entry name" value="Nucleotide-bd_a/b_plait_sf"/>
</dbReference>
<evidence type="ECO:0000256" key="4">
    <source>
        <dbReference type="ARBA" id="ARBA00022801"/>
    </source>
</evidence>
<feature type="domain" description="CMP/dCMP-type deaminase" evidence="8">
    <location>
        <begin position="50"/>
        <end position="155"/>
    </location>
</feature>
<evidence type="ECO:0000256" key="1">
    <source>
        <dbReference type="ARBA" id="ARBA00001947"/>
    </source>
</evidence>
<keyword evidence="3" id="KW-0479">Metal-binding</keyword>
<organism evidence="9 10">
    <name type="scientific">Silurus meridionalis</name>
    <name type="common">Southern catfish</name>
    <name type="synonym">Silurus soldatovi meridionalis</name>
    <dbReference type="NCBI Taxonomy" id="175797"/>
    <lineage>
        <taxon>Eukaryota</taxon>
        <taxon>Metazoa</taxon>
        <taxon>Chordata</taxon>
        <taxon>Craniata</taxon>
        <taxon>Vertebrata</taxon>
        <taxon>Euteleostomi</taxon>
        <taxon>Actinopterygii</taxon>
        <taxon>Neopterygii</taxon>
        <taxon>Teleostei</taxon>
        <taxon>Ostariophysi</taxon>
        <taxon>Siluriformes</taxon>
        <taxon>Siluridae</taxon>
        <taxon>Silurus</taxon>
    </lineage>
</organism>
<protein>
    <recommendedName>
        <fullName evidence="11">CMP/dCMP-type deaminase domain-containing protein</fullName>
    </recommendedName>
</protein>
<dbReference type="InterPro" id="IPR000504">
    <property type="entry name" value="RRM_dom"/>
</dbReference>
<keyword evidence="5" id="KW-0694">RNA-binding</keyword>
<sequence>MTDQASSSGRLRKDRVAERQMVTEEKEDKGSKEEDMNGAFQYKNVEYSSGRNKTFLCYLVNEVRGAGDEAILRGFVEDEHASGDHAEDAFFRLVLPHYNASARYNVTWYVSSSPCPSCAAKLVEILRERKTLRLTIFSARLFEWEEPEHARCVRTTREGISQQRHFAVEAFERALREKLVRRAVNSSTVGVSSRSHHAPVWVARNPPGFAFVEFEDPRDATDAVRELDGRTLCGCRVRVELSNGEKRSRNRGPPPSWSRRPRDDYRRRSPPPRRRVHHHASFSATSEHGPVRQVSTSPLAPEHAALSSSYSSSSSFSSNLNTQSAAAHFTFPTNQQSACFTFPKLVENQKTNPPVGGASAVAAADLCLAIAEGSDLCLVIGTTNPHAPSPDPEVDLGRTTGSER</sequence>
<dbReference type="Gene3D" id="3.30.70.330">
    <property type="match status" value="1"/>
</dbReference>
<keyword evidence="4" id="KW-0378">Hydrolase</keyword>
<dbReference type="PANTHER" id="PTHR13857">
    <property type="entry name" value="MRNA EDITING ENZYME"/>
    <property type="match status" value="1"/>
</dbReference>
<name>A0A8T0ALI6_SILME</name>
<dbReference type="GO" id="GO:0004126">
    <property type="term" value="F:cytidine deaminase activity"/>
    <property type="evidence" value="ECO:0007669"/>
    <property type="project" value="TreeGrafter"/>
</dbReference>
<dbReference type="EMBL" id="JABFDY010000019">
    <property type="protein sequence ID" value="KAF7693539.1"/>
    <property type="molecule type" value="Genomic_DNA"/>
</dbReference>
<feature type="region of interest" description="Disordered" evidence="6">
    <location>
        <begin position="243"/>
        <end position="302"/>
    </location>
</feature>
<evidence type="ECO:0000256" key="3">
    <source>
        <dbReference type="ARBA" id="ARBA00022723"/>
    </source>
</evidence>
<evidence type="ECO:0000259" key="7">
    <source>
        <dbReference type="PROSITE" id="PS50102"/>
    </source>
</evidence>
<accession>A0A8T0ALI6</accession>
<dbReference type="Pfam" id="PF00076">
    <property type="entry name" value="RRM_1"/>
    <property type="match status" value="1"/>
</dbReference>
<evidence type="ECO:0000256" key="5">
    <source>
        <dbReference type="PROSITE-ProRule" id="PRU00176"/>
    </source>
</evidence>
<feature type="compositionally biased region" description="Basic and acidic residues" evidence="6">
    <location>
        <begin position="14"/>
        <end position="35"/>
    </location>
</feature>
<gene>
    <name evidence="9" type="ORF">HF521_008855</name>
</gene>
<dbReference type="GO" id="GO:0016554">
    <property type="term" value="P:cytidine to uridine editing"/>
    <property type="evidence" value="ECO:0007669"/>
    <property type="project" value="TreeGrafter"/>
</dbReference>
<dbReference type="PROSITE" id="PS50102">
    <property type="entry name" value="RRM"/>
    <property type="match status" value="1"/>
</dbReference>
<reference evidence="9" key="1">
    <citation type="submission" date="2020-08" db="EMBL/GenBank/DDBJ databases">
        <title>Chromosome-level assembly of Southern catfish (Silurus meridionalis) provides insights into visual adaptation to the nocturnal and benthic lifestyles.</title>
        <authorList>
            <person name="Zhang Y."/>
            <person name="Wang D."/>
            <person name="Peng Z."/>
        </authorList>
    </citation>
    <scope>NUCLEOTIDE SEQUENCE</scope>
    <source>
        <strain evidence="9">SWU-2019-XX</strain>
        <tissue evidence="9">Muscle</tissue>
    </source>
</reference>
<dbReference type="InterPro" id="IPR050610">
    <property type="entry name" value="APOBEC_Cyt_Deaminase"/>
</dbReference>
<dbReference type="Pfam" id="PF18772">
    <property type="entry name" value="APOBEC2"/>
    <property type="match status" value="1"/>
</dbReference>
<proteinExistence type="inferred from homology"/>
<dbReference type="PROSITE" id="PS51747">
    <property type="entry name" value="CYT_DCMP_DEAMINASES_2"/>
    <property type="match status" value="1"/>
</dbReference>
<comment type="cofactor">
    <cofactor evidence="1">
        <name>Zn(2+)</name>
        <dbReference type="ChEBI" id="CHEBI:29105"/>
    </cofactor>
</comment>
<comment type="caution">
    <text evidence="9">The sequence shown here is derived from an EMBL/GenBank/DDBJ whole genome shotgun (WGS) entry which is preliminary data.</text>
</comment>
<dbReference type="InterPro" id="IPR035979">
    <property type="entry name" value="RBD_domain_sf"/>
</dbReference>
<dbReference type="CDD" id="cd01283">
    <property type="entry name" value="cytidine_deaminase"/>
    <property type="match status" value="1"/>
</dbReference>
<dbReference type="GO" id="GO:0005737">
    <property type="term" value="C:cytoplasm"/>
    <property type="evidence" value="ECO:0007669"/>
    <property type="project" value="TreeGrafter"/>
</dbReference>
<dbReference type="InterPro" id="IPR016193">
    <property type="entry name" value="Cytidine_deaminase-like"/>
</dbReference>
<dbReference type="PANTHER" id="PTHR13857:SF4">
    <property type="entry name" value="C-U-EDITING ENZYME APOBEC-2"/>
    <property type="match status" value="1"/>
</dbReference>
<dbReference type="AlphaFoldDB" id="A0A8T0ALI6"/>
<dbReference type="GO" id="GO:0005634">
    <property type="term" value="C:nucleus"/>
    <property type="evidence" value="ECO:0007669"/>
    <property type="project" value="TreeGrafter"/>
</dbReference>
<dbReference type="Proteomes" id="UP000606274">
    <property type="component" value="Unassembled WGS sequence"/>
</dbReference>
<keyword evidence="10" id="KW-1185">Reference proteome</keyword>
<dbReference type="SUPFAM" id="SSF54928">
    <property type="entry name" value="RNA-binding domain, RBD"/>
    <property type="match status" value="1"/>
</dbReference>
<dbReference type="InterPro" id="IPR002125">
    <property type="entry name" value="CMP_dCMP_dom"/>
</dbReference>
<dbReference type="Gene3D" id="3.40.140.10">
    <property type="entry name" value="Cytidine Deaminase, domain 2"/>
    <property type="match status" value="1"/>
</dbReference>
<feature type="region of interest" description="Disordered" evidence="6">
    <location>
        <begin position="1"/>
        <end position="35"/>
    </location>
</feature>
<feature type="domain" description="RRM" evidence="7">
    <location>
        <begin position="164"/>
        <end position="244"/>
    </location>
</feature>
<evidence type="ECO:0000313" key="10">
    <source>
        <dbReference type="Proteomes" id="UP000606274"/>
    </source>
</evidence>
<evidence type="ECO:0008006" key="11">
    <source>
        <dbReference type="Google" id="ProtNLM"/>
    </source>
</evidence>
<evidence type="ECO:0000256" key="6">
    <source>
        <dbReference type="SAM" id="MobiDB-lite"/>
    </source>
</evidence>
<dbReference type="GO" id="GO:0003723">
    <property type="term" value="F:RNA binding"/>
    <property type="evidence" value="ECO:0007669"/>
    <property type="project" value="UniProtKB-UniRule"/>
</dbReference>
<dbReference type="GO" id="GO:0046872">
    <property type="term" value="F:metal ion binding"/>
    <property type="evidence" value="ECO:0007669"/>
    <property type="project" value="UniProtKB-KW"/>
</dbReference>
<evidence type="ECO:0000313" key="9">
    <source>
        <dbReference type="EMBL" id="KAF7693539.1"/>
    </source>
</evidence>
<comment type="similarity">
    <text evidence="2">Belongs to the cytidine and deoxycytidylate deaminase family.</text>
</comment>
<dbReference type="SUPFAM" id="SSF53927">
    <property type="entry name" value="Cytidine deaminase-like"/>
    <property type="match status" value="1"/>
</dbReference>
<feature type="compositionally biased region" description="Basic residues" evidence="6">
    <location>
        <begin position="268"/>
        <end position="280"/>
    </location>
</feature>